<reference evidence="2" key="1">
    <citation type="submission" date="2022-09" db="EMBL/GenBank/DDBJ databases">
        <title>Rhodovastum sp. nov. RN2-1 isolated from soil in Seongnam, South Korea.</title>
        <authorList>
            <person name="Le N.T."/>
        </authorList>
    </citation>
    <scope>NUCLEOTIDE SEQUENCE</scope>
    <source>
        <strain evidence="2">RN2-1</strain>
    </source>
</reference>
<dbReference type="PANTHER" id="PTHR33498">
    <property type="entry name" value="TRANSPOSASE FOR INSERTION SEQUENCE ELEMENT IS1557"/>
    <property type="match status" value="1"/>
</dbReference>
<protein>
    <submittedName>
        <fullName evidence="2">Transposase</fullName>
    </submittedName>
</protein>
<dbReference type="Pfam" id="PF01610">
    <property type="entry name" value="DDE_Tnp_ISL3"/>
    <property type="match status" value="1"/>
</dbReference>
<dbReference type="Proteomes" id="UP001165679">
    <property type="component" value="Unassembled WGS sequence"/>
</dbReference>
<reference evidence="2" key="2">
    <citation type="submission" date="2022-10" db="EMBL/GenBank/DDBJ databases">
        <authorList>
            <person name="Trinh H.N."/>
        </authorList>
    </citation>
    <scope>NUCLEOTIDE SEQUENCE</scope>
    <source>
        <strain evidence="2">RN2-1</strain>
    </source>
</reference>
<dbReference type="InterPro" id="IPR002560">
    <property type="entry name" value="Transposase_DDE"/>
</dbReference>
<keyword evidence="3" id="KW-1185">Reference proteome</keyword>
<sequence>MRAIRQALGSTIINPALLTCVERIQYNGFLRQQDDNQIVKDPANKGMSIKEIVRFTGRSRKLVRSVLRGVGGDVFRSRMTTLEPHLARLDTEWTAGCRKGAELWRRLRATGFRGSLRVVTEWATRRRRCEAAGLKLARKIPSARRLSRLMTTQREHLSKADAVTVAAIETAVPALATARDLLDRFHRLFRARGIEALSPWVAETERSLLGTFGRGIKVDAAAVKAALSEPWSNGQTEGQITKLKLVKRQMYGRAGLDLLRARLIVPA</sequence>
<dbReference type="InterPro" id="IPR047951">
    <property type="entry name" value="Transpos_ISL3"/>
</dbReference>
<proteinExistence type="predicted"/>
<feature type="domain" description="Transposase IS204/IS1001/IS1096/IS1165 DDE" evidence="1">
    <location>
        <begin position="127"/>
        <end position="262"/>
    </location>
</feature>
<dbReference type="EMBL" id="JAPDNT010000019">
    <property type="protein sequence ID" value="MCW3476403.1"/>
    <property type="molecule type" value="Genomic_DNA"/>
</dbReference>
<accession>A0AA42CES5</accession>
<evidence type="ECO:0000313" key="3">
    <source>
        <dbReference type="Proteomes" id="UP001165679"/>
    </source>
</evidence>
<name>A0AA42CES5_9PROT</name>
<dbReference type="PANTHER" id="PTHR33498:SF1">
    <property type="entry name" value="TRANSPOSASE FOR INSERTION SEQUENCE ELEMENT IS1557"/>
    <property type="match status" value="1"/>
</dbReference>
<evidence type="ECO:0000313" key="2">
    <source>
        <dbReference type="EMBL" id="MCW3476403.1"/>
    </source>
</evidence>
<gene>
    <name evidence="2" type="ORF">OL599_17720</name>
</gene>
<organism evidence="2 3">
    <name type="scientific">Limobrevibacterium gyesilva</name>
    <dbReference type="NCBI Taxonomy" id="2991712"/>
    <lineage>
        <taxon>Bacteria</taxon>
        <taxon>Pseudomonadati</taxon>
        <taxon>Pseudomonadota</taxon>
        <taxon>Alphaproteobacteria</taxon>
        <taxon>Acetobacterales</taxon>
        <taxon>Acetobacteraceae</taxon>
        <taxon>Limobrevibacterium</taxon>
    </lineage>
</organism>
<dbReference type="AlphaFoldDB" id="A0AA42CES5"/>
<evidence type="ECO:0000259" key="1">
    <source>
        <dbReference type="Pfam" id="PF01610"/>
    </source>
</evidence>
<comment type="caution">
    <text evidence="2">The sequence shown here is derived from an EMBL/GenBank/DDBJ whole genome shotgun (WGS) entry which is preliminary data.</text>
</comment>
<dbReference type="RefSeq" id="WP_264715192.1">
    <property type="nucleotide sequence ID" value="NZ_JAPDNT010000019.1"/>
</dbReference>